<evidence type="ECO:0000259" key="3">
    <source>
        <dbReference type="Pfam" id="PF00205"/>
    </source>
</evidence>
<reference evidence="5" key="1">
    <citation type="submission" date="2022-06" db="EMBL/GenBank/DDBJ databases">
        <title>Rothia sp. isolated from sandalwood seedling.</title>
        <authorList>
            <person name="Tuikhar N."/>
            <person name="Kirdat K."/>
            <person name="Thorat V."/>
            <person name="Swetha P."/>
            <person name="Padma S."/>
            <person name="Sundararaj R."/>
            <person name="Yadav A."/>
        </authorList>
    </citation>
    <scope>NUCLEOTIDE SEQUENCE</scope>
    <source>
        <strain evidence="5">AR01</strain>
    </source>
</reference>
<keyword evidence="6" id="KW-1185">Reference proteome</keyword>
<dbReference type="GO" id="GO:0019310">
    <property type="term" value="P:inositol catabolic process"/>
    <property type="evidence" value="ECO:0007669"/>
    <property type="project" value="InterPro"/>
</dbReference>
<dbReference type="CDD" id="cd07035">
    <property type="entry name" value="TPP_PYR_POX_like"/>
    <property type="match status" value="1"/>
</dbReference>
<dbReference type="AlphaFoldDB" id="A0A9X2HDU0"/>
<evidence type="ECO:0000259" key="4">
    <source>
        <dbReference type="Pfam" id="PF02775"/>
    </source>
</evidence>
<proteinExistence type="inferred from homology"/>
<dbReference type="NCBIfam" id="TIGR04377">
    <property type="entry name" value="myo_inos_iolD"/>
    <property type="match status" value="1"/>
</dbReference>
<dbReference type="PANTHER" id="PTHR18968:SF9">
    <property type="entry name" value="3D-(3,5_4)-TRIHYDROXYCYCLOHEXANE-1,2-DIONE HYDROLASE"/>
    <property type="match status" value="1"/>
</dbReference>
<dbReference type="GO" id="GO:0030976">
    <property type="term" value="F:thiamine pyrophosphate binding"/>
    <property type="evidence" value="ECO:0007669"/>
    <property type="project" value="InterPro"/>
</dbReference>
<dbReference type="PANTHER" id="PTHR18968">
    <property type="entry name" value="THIAMINE PYROPHOSPHATE ENZYMES"/>
    <property type="match status" value="1"/>
</dbReference>
<dbReference type="InterPro" id="IPR045229">
    <property type="entry name" value="TPP_enz"/>
</dbReference>
<dbReference type="GO" id="GO:0005948">
    <property type="term" value="C:acetolactate synthase complex"/>
    <property type="evidence" value="ECO:0007669"/>
    <property type="project" value="TreeGrafter"/>
</dbReference>
<dbReference type="GO" id="GO:0000287">
    <property type="term" value="F:magnesium ion binding"/>
    <property type="evidence" value="ECO:0007669"/>
    <property type="project" value="InterPro"/>
</dbReference>
<keyword evidence="5" id="KW-0378">Hydrolase</keyword>
<gene>
    <name evidence="5" type="primary">iolD</name>
    <name evidence="5" type="ORF">NBM05_07545</name>
</gene>
<protein>
    <submittedName>
        <fullName evidence="5">3D-(3,5/4)-trihydroxycyclohexane-1,2-dione acylhydrolase (Decyclizing)</fullName>
        <ecNumber evidence="5">3.7.1.22</ecNumber>
    </submittedName>
</protein>
<dbReference type="Pfam" id="PF02775">
    <property type="entry name" value="TPP_enzyme_C"/>
    <property type="match status" value="1"/>
</dbReference>
<evidence type="ECO:0000256" key="2">
    <source>
        <dbReference type="SAM" id="MobiDB-lite"/>
    </source>
</evidence>
<dbReference type="InterPro" id="IPR029061">
    <property type="entry name" value="THDP-binding"/>
</dbReference>
<dbReference type="RefSeq" id="WP_254166266.1">
    <property type="nucleotide sequence ID" value="NZ_JANAFB010000015.1"/>
</dbReference>
<dbReference type="InterPro" id="IPR012000">
    <property type="entry name" value="Thiamin_PyroP_enz_cen_dom"/>
</dbReference>
<dbReference type="Gene3D" id="3.40.50.970">
    <property type="match status" value="2"/>
</dbReference>
<dbReference type="InterPro" id="IPR029035">
    <property type="entry name" value="DHS-like_NAD/FAD-binding_dom"/>
</dbReference>
<dbReference type="InterPro" id="IPR011766">
    <property type="entry name" value="TPP_enzyme_TPP-bd"/>
</dbReference>
<comment type="caution">
    <text evidence="5">The sequence shown here is derived from an EMBL/GenBank/DDBJ whole genome shotgun (WGS) entry which is preliminary data.</text>
</comment>
<dbReference type="GO" id="GO:0102481">
    <property type="term" value="F:3D-(3,5/4)-trihydroxycyclohexane-1,2-dione hydrolase activity"/>
    <property type="evidence" value="ECO:0007669"/>
    <property type="project" value="UniProtKB-EC"/>
</dbReference>
<evidence type="ECO:0000313" key="6">
    <source>
        <dbReference type="Proteomes" id="UP001139502"/>
    </source>
</evidence>
<comment type="similarity">
    <text evidence="1">Belongs to the TPP enzyme family.</text>
</comment>
<dbReference type="SUPFAM" id="SSF52518">
    <property type="entry name" value="Thiamin diphosphate-binding fold (THDP-binding)"/>
    <property type="match status" value="2"/>
</dbReference>
<dbReference type="GO" id="GO:0050660">
    <property type="term" value="F:flavin adenine dinucleotide binding"/>
    <property type="evidence" value="ECO:0007669"/>
    <property type="project" value="TreeGrafter"/>
</dbReference>
<dbReference type="Proteomes" id="UP001139502">
    <property type="component" value="Unassembled WGS sequence"/>
</dbReference>
<sequence>MTTQTLSVSQALVKFLSSQYTVDRVGTQEYRERTIPAMFGIFGHGNVAGVGQALRQYQEQDPALMPYFQGRNEQAQVHQSVGYARHVRRRATYGITTSIGPGSTNLVTGAALATTNRLPTLLFPSDVFATRATDPVLQQLERPDAYDVTVNDSLRPISRYFDRVWRPEQLFSALLNGMRVLTDPVETGAVTIALPQDVQAETIEVPEEFLAEREWRIRRPEAEDEDIRAAMDAIRSAKRPVIIAGGGVHYAFAVEELRRFAEATGIPVAYTQAGVGVMDWDHPLCLGAVGSTGSTASNALVAEADLVIGIGTRYEDFTTASRTAFQDPDVAFVNVNVASFDAFKHGTRVPVVADARKALLKLNEAVGGYRVGSDLERRVREEKERWDGIADAAFAERHRPIPSQNEIIGVVNSAMDDRDVVICAAGSLPGDLHKLWRVKDPYGYHVEYAFSCMGYEIAGGLGVKRASLHEGDGRDVVVMVGDGSYLMMHTELVTAVAEGIKLIVVLIQNHGYASIGALSESLGSQRFGTQYRFHDEERQSFDAGERLPIDLATNAESLGVKVIRVEPGEAVGEDLAAAVARAKAEPEGSGPVLIHVDSDPLVDAPSSESWWDVPVTGTSELASTQEAHQTYAQKKSTQRPLLG</sequence>
<dbReference type="EC" id="3.7.1.22" evidence="5"/>
<dbReference type="EMBL" id="JANAFB010000015">
    <property type="protein sequence ID" value="MCP3425862.1"/>
    <property type="molecule type" value="Genomic_DNA"/>
</dbReference>
<dbReference type="GO" id="GO:0003984">
    <property type="term" value="F:acetolactate synthase activity"/>
    <property type="evidence" value="ECO:0007669"/>
    <property type="project" value="TreeGrafter"/>
</dbReference>
<dbReference type="Pfam" id="PF00205">
    <property type="entry name" value="TPP_enzyme_M"/>
    <property type="match status" value="1"/>
</dbReference>
<name>A0A9X2HDU0_9MICC</name>
<dbReference type="GO" id="GO:0009099">
    <property type="term" value="P:L-valine biosynthetic process"/>
    <property type="evidence" value="ECO:0007669"/>
    <property type="project" value="TreeGrafter"/>
</dbReference>
<dbReference type="GO" id="GO:0009097">
    <property type="term" value="P:isoleucine biosynthetic process"/>
    <property type="evidence" value="ECO:0007669"/>
    <property type="project" value="TreeGrafter"/>
</dbReference>
<evidence type="ECO:0000313" key="5">
    <source>
        <dbReference type="EMBL" id="MCP3425862.1"/>
    </source>
</evidence>
<feature type="region of interest" description="Disordered" evidence="2">
    <location>
        <begin position="623"/>
        <end position="643"/>
    </location>
</feature>
<accession>A0A9X2HDU0</accession>
<feature type="domain" description="Thiamine pyrophosphate enzyme central" evidence="3">
    <location>
        <begin position="227"/>
        <end position="362"/>
    </location>
</feature>
<feature type="domain" description="Thiamine pyrophosphate enzyme TPP-binding" evidence="4">
    <location>
        <begin position="425"/>
        <end position="596"/>
    </location>
</feature>
<dbReference type="InterPro" id="IPR030817">
    <property type="entry name" value="Myo_inos_IolD"/>
</dbReference>
<organism evidence="5 6">
    <name type="scientific">Rothia santali</name>
    <dbReference type="NCBI Taxonomy" id="2949643"/>
    <lineage>
        <taxon>Bacteria</taxon>
        <taxon>Bacillati</taxon>
        <taxon>Actinomycetota</taxon>
        <taxon>Actinomycetes</taxon>
        <taxon>Micrococcales</taxon>
        <taxon>Micrococcaceae</taxon>
        <taxon>Rothia</taxon>
    </lineage>
</organism>
<dbReference type="Gene3D" id="3.40.50.1220">
    <property type="entry name" value="TPP-binding domain"/>
    <property type="match status" value="1"/>
</dbReference>
<dbReference type="SUPFAM" id="SSF52467">
    <property type="entry name" value="DHS-like NAD/FAD-binding domain"/>
    <property type="match status" value="1"/>
</dbReference>
<evidence type="ECO:0000256" key="1">
    <source>
        <dbReference type="ARBA" id="ARBA00007812"/>
    </source>
</evidence>